<dbReference type="AlphaFoldDB" id="V5S9J4"/>
<evidence type="ECO:0000256" key="3">
    <source>
        <dbReference type="ARBA" id="ARBA00022748"/>
    </source>
</evidence>
<gene>
    <name evidence="7" type="ORF">W911_01780</name>
</gene>
<evidence type="ECO:0000313" key="7">
    <source>
        <dbReference type="EMBL" id="AHB47411.1"/>
    </source>
</evidence>
<evidence type="ECO:0000259" key="6">
    <source>
        <dbReference type="PROSITE" id="PS51352"/>
    </source>
</evidence>
<evidence type="ECO:0000313" key="8">
    <source>
        <dbReference type="Proteomes" id="UP000018542"/>
    </source>
</evidence>
<dbReference type="SUPFAM" id="SSF52833">
    <property type="entry name" value="Thioredoxin-like"/>
    <property type="match status" value="1"/>
</dbReference>
<dbReference type="OrthoDB" id="9799347at2"/>
<feature type="domain" description="Thioredoxin" evidence="6">
    <location>
        <begin position="47"/>
        <end position="193"/>
    </location>
</feature>
<comment type="subcellular location">
    <subcellularLocation>
        <location evidence="1">Cell envelope</location>
    </subcellularLocation>
</comment>
<dbReference type="EMBL" id="CP006912">
    <property type="protein sequence ID" value="AHB47411.1"/>
    <property type="molecule type" value="Genomic_DNA"/>
</dbReference>
<accession>V5S9J4</accession>
<dbReference type="Proteomes" id="UP000018542">
    <property type="component" value="Chromosome"/>
</dbReference>
<proteinExistence type="inferred from homology"/>
<evidence type="ECO:0000256" key="5">
    <source>
        <dbReference type="ARBA" id="ARBA00023284"/>
    </source>
</evidence>
<dbReference type="NCBIfam" id="TIGR00385">
    <property type="entry name" value="dsbE"/>
    <property type="match status" value="1"/>
</dbReference>
<dbReference type="STRING" id="1029756.W911_01780"/>
<dbReference type="KEGG" id="hni:W911_01780"/>
<dbReference type="InterPro" id="IPR050553">
    <property type="entry name" value="Thioredoxin_ResA/DsbE_sf"/>
</dbReference>
<dbReference type="HOGENOM" id="CLU_042529_19_0_5"/>
<evidence type="ECO:0000256" key="2">
    <source>
        <dbReference type="ARBA" id="ARBA00007758"/>
    </source>
</evidence>
<evidence type="ECO:0000256" key="4">
    <source>
        <dbReference type="ARBA" id="ARBA00023157"/>
    </source>
</evidence>
<sequence length="201" mass="21621">MTAGTGAPRPARKRRGWSMAPLIIFAIIAALFAFALTAGDPSKLPSALIGKPVPATEFPPLEDLVENGKPVPGFGAADLGRGKVSVVNFWASWCVPCVEEHPLLIELRQRTGVDIYGVNHKDQPTNGRRFLGRYGNPYTAVGTDRTGRAAIEWGVYGMPETFVINGRGEIVHKHVGPISKESLERQLLPAIAAARETAATQ</sequence>
<dbReference type="InterPro" id="IPR004799">
    <property type="entry name" value="Periplasmic_diS_OxRdtase_DsbE"/>
</dbReference>
<reference evidence="7 8" key="1">
    <citation type="journal article" date="2014" name="Genome Announc.">
        <title>Complete Genome Sequence of Hyphomicrobium nitrativorans Strain NL23, a Denitrifying Bacterium Isolated from Biofilm of a Methanol-Fed Denitrification System Treating Seawater at the Montreal Biodome.</title>
        <authorList>
            <person name="Martineau C."/>
            <person name="Villeneuve C."/>
            <person name="Mauffrey F."/>
            <person name="Villemur R."/>
        </authorList>
    </citation>
    <scope>NUCLEOTIDE SEQUENCE [LARGE SCALE GENOMIC DNA]</scope>
    <source>
        <strain evidence="7">NL23</strain>
    </source>
</reference>
<dbReference type="GO" id="GO:0030288">
    <property type="term" value="C:outer membrane-bounded periplasmic space"/>
    <property type="evidence" value="ECO:0007669"/>
    <property type="project" value="InterPro"/>
</dbReference>
<dbReference type="RefSeq" id="WP_023785788.1">
    <property type="nucleotide sequence ID" value="NC_022997.1"/>
</dbReference>
<dbReference type="PANTHER" id="PTHR42852:SF6">
    <property type="entry name" value="THIOL:DISULFIDE INTERCHANGE PROTEIN DSBE"/>
    <property type="match status" value="1"/>
</dbReference>
<keyword evidence="8" id="KW-1185">Reference proteome</keyword>
<dbReference type="PANTHER" id="PTHR42852">
    <property type="entry name" value="THIOL:DISULFIDE INTERCHANGE PROTEIN DSBE"/>
    <property type="match status" value="1"/>
</dbReference>
<dbReference type="PROSITE" id="PS51352">
    <property type="entry name" value="THIOREDOXIN_2"/>
    <property type="match status" value="1"/>
</dbReference>
<protein>
    <submittedName>
        <fullName evidence="7">Thiol:disulfide interchange protein</fullName>
    </submittedName>
</protein>
<dbReference type="InterPro" id="IPR036249">
    <property type="entry name" value="Thioredoxin-like_sf"/>
</dbReference>
<organism evidence="7 8">
    <name type="scientific">Hyphomicrobium nitrativorans NL23</name>
    <dbReference type="NCBI Taxonomy" id="1029756"/>
    <lineage>
        <taxon>Bacteria</taxon>
        <taxon>Pseudomonadati</taxon>
        <taxon>Pseudomonadota</taxon>
        <taxon>Alphaproteobacteria</taxon>
        <taxon>Hyphomicrobiales</taxon>
        <taxon>Hyphomicrobiaceae</taxon>
        <taxon>Hyphomicrobium</taxon>
    </lineage>
</organism>
<dbReference type="InterPro" id="IPR013766">
    <property type="entry name" value="Thioredoxin_domain"/>
</dbReference>
<keyword evidence="5" id="KW-0676">Redox-active center</keyword>
<dbReference type="PROSITE" id="PS00194">
    <property type="entry name" value="THIOREDOXIN_1"/>
    <property type="match status" value="1"/>
</dbReference>
<dbReference type="InterPro" id="IPR013740">
    <property type="entry name" value="Redoxin"/>
</dbReference>
<evidence type="ECO:0000256" key="1">
    <source>
        <dbReference type="ARBA" id="ARBA00004196"/>
    </source>
</evidence>
<dbReference type="GO" id="GO:0015036">
    <property type="term" value="F:disulfide oxidoreductase activity"/>
    <property type="evidence" value="ECO:0007669"/>
    <property type="project" value="InterPro"/>
</dbReference>
<dbReference type="GO" id="GO:0017004">
    <property type="term" value="P:cytochrome complex assembly"/>
    <property type="evidence" value="ECO:0007669"/>
    <property type="project" value="UniProtKB-KW"/>
</dbReference>
<dbReference type="Pfam" id="PF08534">
    <property type="entry name" value="Redoxin"/>
    <property type="match status" value="1"/>
</dbReference>
<dbReference type="PATRIC" id="fig|1029756.8.peg.378"/>
<dbReference type="InterPro" id="IPR017937">
    <property type="entry name" value="Thioredoxin_CS"/>
</dbReference>
<keyword evidence="3" id="KW-0201">Cytochrome c-type biogenesis</keyword>
<dbReference type="Gene3D" id="3.40.30.10">
    <property type="entry name" value="Glutaredoxin"/>
    <property type="match status" value="1"/>
</dbReference>
<dbReference type="CDD" id="cd03010">
    <property type="entry name" value="TlpA_like_DsbE"/>
    <property type="match status" value="1"/>
</dbReference>
<keyword evidence="4" id="KW-1015">Disulfide bond</keyword>
<comment type="similarity">
    <text evidence="2">Belongs to the thioredoxin family. DsbE subfamily.</text>
</comment>
<name>V5S9J4_9HYPH</name>